<gene>
    <name evidence="2" type="ORF">GCM10009798_13730</name>
</gene>
<keyword evidence="1" id="KW-0812">Transmembrane</keyword>
<evidence type="ECO:0000256" key="1">
    <source>
        <dbReference type="SAM" id="Phobius"/>
    </source>
</evidence>
<evidence type="ECO:0000313" key="2">
    <source>
        <dbReference type="EMBL" id="GAA1955743.1"/>
    </source>
</evidence>
<reference evidence="2 3" key="1">
    <citation type="journal article" date="2019" name="Int. J. Syst. Evol. Microbiol.">
        <title>The Global Catalogue of Microorganisms (GCM) 10K type strain sequencing project: providing services to taxonomists for standard genome sequencing and annotation.</title>
        <authorList>
            <consortium name="The Broad Institute Genomics Platform"/>
            <consortium name="The Broad Institute Genome Sequencing Center for Infectious Disease"/>
            <person name="Wu L."/>
            <person name="Ma J."/>
        </authorList>
    </citation>
    <scope>NUCLEOTIDE SEQUENCE [LARGE SCALE GENOMIC DNA]</scope>
    <source>
        <strain evidence="2 3">JCM 15309</strain>
    </source>
</reference>
<dbReference type="RefSeq" id="WP_344043747.1">
    <property type="nucleotide sequence ID" value="NZ_BAAAPB010000001.1"/>
</dbReference>
<keyword evidence="1" id="KW-1133">Transmembrane helix</keyword>
<keyword evidence="3" id="KW-1185">Reference proteome</keyword>
<keyword evidence="1" id="KW-0472">Membrane</keyword>
<dbReference type="Proteomes" id="UP001500571">
    <property type="component" value="Unassembled WGS sequence"/>
</dbReference>
<sequence length="267" mass="30309">MSHWLRRHRVVIPIGLFVVVIGTAAFSLNLAYGGPQSDQASLRHEVMATSVEVLGIVTLGALVTVATTQFQQMAEARRRLDVRVAEFLNELLSAYNGVKSVRRHLEARTRSAPGRPPAIDRATYMDLMTDLMRWQLTFEELSDRAVYLQGRVKPDEITVGCLDDPEAPRVPAAWDPHRKVLRVVANASGHLKIVEEHLNVLCEEYQKNLYRVRKRGTLPLDHLTGAGKWNNGPQLPVFIDSTECFDACIRRHVRAVQRWLEVYLLRQ</sequence>
<protein>
    <recommendedName>
        <fullName evidence="4">DUF4760 domain-containing protein</fullName>
    </recommendedName>
</protein>
<name>A0ABN2QNP7_9ACTN</name>
<feature type="transmembrane region" description="Helical" evidence="1">
    <location>
        <begin position="53"/>
        <end position="70"/>
    </location>
</feature>
<evidence type="ECO:0008006" key="4">
    <source>
        <dbReference type="Google" id="ProtNLM"/>
    </source>
</evidence>
<comment type="caution">
    <text evidence="2">The sequence shown here is derived from an EMBL/GenBank/DDBJ whole genome shotgun (WGS) entry which is preliminary data.</text>
</comment>
<accession>A0ABN2QNP7</accession>
<evidence type="ECO:0000313" key="3">
    <source>
        <dbReference type="Proteomes" id="UP001500571"/>
    </source>
</evidence>
<dbReference type="EMBL" id="BAAAPB010000001">
    <property type="protein sequence ID" value="GAA1955743.1"/>
    <property type="molecule type" value="Genomic_DNA"/>
</dbReference>
<organism evidence="2 3">
    <name type="scientific">Nocardioides panacihumi</name>
    <dbReference type="NCBI Taxonomy" id="400774"/>
    <lineage>
        <taxon>Bacteria</taxon>
        <taxon>Bacillati</taxon>
        <taxon>Actinomycetota</taxon>
        <taxon>Actinomycetes</taxon>
        <taxon>Propionibacteriales</taxon>
        <taxon>Nocardioidaceae</taxon>
        <taxon>Nocardioides</taxon>
    </lineage>
</organism>
<proteinExistence type="predicted"/>
<feature type="transmembrane region" description="Helical" evidence="1">
    <location>
        <begin position="12"/>
        <end position="33"/>
    </location>
</feature>